<sequence length="200" mass="20970">MATLNVLPTPIQHPHPHPPNPSLPRPDGDVYNNTLFAPEQHIKARTPPPAYASLTPRPGSPVLPPPLAPGSPSPPPSHSSASSSSSQRTWPEGHVHSYAYSDTPYLQVPTLPSHAPPEFGPTPLTSGHPLLVVPHAYIGAPGAADRRARWRFVGSVFCAVVLLMGLSGLVGLGVLGEWGGGESEPRPSRGRVCWGLGAGC</sequence>
<proteinExistence type="predicted"/>
<keyword evidence="2" id="KW-0812">Transmembrane</keyword>
<dbReference type="AlphaFoldDB" id="A0A9P5P2N9"/>
<evidence type="ECO:0000313" key="4">
    <source>
        <dbReference type="Proteomes" id="UP000724874"/>
    </source>
</evidence>
<keyword evidence="4" id="KW-1185">Reference proteome</keyword>
<reference evidence="3" key="1">
    <citation type="submission" date="2020-11" db="EMBL/GenBank/DDBJ databases">
        <authorList>
            <consortium name="DOE Joint Genome Institute"/>
            <person name="Ahrendt S."/>
            <person name="Riley R."/>
            <person name="Andreopoulos W."/>
            <person name="LaButti K."/>
            <person name="Pangilinan J."/>
            <person name="Ruiz-duenas F.J."/>
            <person name="Barrasa J.M."/>
            <person name="Sanchez-Garcia M."/>
            <person name="Camarero S."/>
            <person name="Miyauchi S."/>
            <person name="Serrano A."/>
            <person name="Linde D."/>
            <person name="Babiker R."/>
            <person name="Drula E."/>
            <person name="Ayuso-Fernandez I."/>
            <person name="Pacheco R."/>
            <person name="Padilla G."/>
            <person name="Ferreira P."/>
            <person name="Barriuso J."/>
            <person name="Kellner H."/>
            <person name="Castanera R."/>
            <person name="Alfaro M."/>
            <person name="Ramirez L."/>
            <person name="Pisabarro A.G."/>
            <person name="Kuo A."/>
            <person name="Tritt A."/>
            <person name="Lipzen A."/>
            <person name="He G."/>
            <person name="Yan M."/>
            <person name="Ng V."/>
            <person name="Cullen D."/>
            <person name="Martin F."/>
            <person name="Rosso M.-N."/>
            <person name="Henrissat B."/>
            <person name="Hibbett D."/>
            <person name="Martinez A.T."/>
            <person name="Grigoriev I.V."/>
        </authorList>
    </citation>
    <scope>NUCLEOTIDE SEQUENCE</scope>
    <source>
        <strain evidence="3">AH 44721</strain>
    </source>
</reference>
<feature type="region of interest" description="Disordered" evidence="1">
    <location>
        <begin position="1"/>
        <end position="91"/>
    </location>
</feature>
<keyword evidence="2" id="KW-0472">Membrane</keyword>
<dbReference type="Proteomes" id="UP000724874">
    <property type="component" value="Unassembled WGS sequence"/>
</dbReference>
<evidence type="ECO:0000313" key="3">
    <source>
        <dbReference type="EMBL" id="KAF8914303.1"/>
    </source>
</evidence>
<name>A0A9P5P2N9_GYMJU</name>
<feature type="transmembrane region" description="Helical" evidence="2">
    <location>
        <begin position="152"/>
        <end position="175"/>
    </location>
</feature>
<keyword evidence="2" id="KW-1133">Transmembrane helix</keyword>
<evidence type="ECO:0000256" key="1">
    <source>
        <dbReference type="SAM" id="MobiDB-lite"/>
    </source>
</evidence>
<gene>
    <name evidence="3" type="ORF">CPB84DRAFT_1758917</name>
</gene>
<comment type="caution">
    <text evidence="3">The sequence shown here is derived from an EMBL/GenBank/DDBJ whole genome shotgun (WGS) entry which is preliminary data.</text>
</comment>
<organism evidence="3 4">
    <name type="scientific">Gymnopilus junonius</name>
    <name type="common">Spectacular rustgill mushroom</name>
    <name type="synonym">Gymnopilus spectabilis subsp. junonius</name>
    <dbReference type="NCBI Taxonomy" id="109634"/>
    <lineage>
        <taxon>Eukaryota</taxon>
        <taxon>Fungi</taxon>
        <taxon>Dikarya</taxon>
        <taxon>Basidiomycota</taxon>
        <taxon>Agaricomycotina</taxon>
        <taxon>Agaricomycetes</taxon>
        <taxon>Agaricomycetidae</taxon>
        <taxon>Agaricales</taxon>
        <taxon>Agaricineae</taxon>
        <taxon>Hymenogastraceae</taxon>
        <taxon>Gymnopilus</taxon>
    </lineage>
</organism>
<dbReference type="EMBL" id="JADNYJ010000001">
    <property type="protein sequence ID" value="KAF8914303.1"/>
    <property type="molecule type" value="Genomic_DNA"/>
</dbReference>
<feature type="compositionally biased region" description="Pro residues" evidence="1">
    <location>
        <begin position="58"/>
        <end position="77"/>
    </location>
</feature>
<accession>A0A9P5P2N9</accession>
<evidence type="ECO:0000256" key="2">
    <source>
        <dbReference type="SAM" id="Phobius"/>
    </source>
</evidence>
<dbReference type="OrthoDB" id="3259540at2759"/>
<feature type="compositionally biased region" description="Pro residues" evidence="1">
    <location>
        <begin position="11"/>
        <end position="24"/>
    </location>
</feature>
<protein>
    <submittedName>
        <fullName evidence="3">Uncharacterized protein</fullName>
    </submittedName>
</protein>